<dbReference type="EMBL" id="LR796577">
    <property type="protein sequence ID" value="CAB4152237.1"/>
    <property type="molecule type" value="Genomic_DNA"/>
</dbReference>
<protein>
    <submittedName>
        <fullName evidence="2">Uncharacterized protein</fullName>
    </submittedName>
</protein>
<gene>
    <name evidence="2" type="ORF">UFOVP613_3</name>
</gene>
<sequence>MTSRTFNYLGEELVVMQSEHEGQSFCLVHTAEGEPVARLSVQLSDQTPEPGYFYLRWWSENEDIVSALLGAGILQAHPTRPLLQISSWVQTQEVRVVPEEKKGMPTPKPNKTGRLGVLTGANTGELSN</sequence>
<organism evidence="2">
    <name type="scientific">uncultured Caudovirales phage</name>
    <dbReference type="NCBI Taxonomy" id="2100421"/>
    <lineage>
        <taxon>Viruses</taxon>
        <taxon>Duplodnaviria</taxon>
        <taxon>Heunggongvirae</taxon>
        <taxon>Uroviricota</taxon>
        <taxon>Caudoviricetes</taxon>
        <taxon>Peduoviridae</taxon>
        <taxon>Maltschvirus</taxon>
        <taxon>Maltschvirus maltsch</taxon>
    </lineage>
</organism>
<accession>A0A6J5N1S1</accession>
<name>A0A6J5N1S1_9CAUD</name>
<evidence type="ECO:0000256" key="1">
    <source>
        <dbReference type="SAM" id="MobiDB-lite"/>
    </source>
</evidence>
<reference evidence="2" key="1">
    <citation type="submission" date="2020-04" db="EMBL/GenBank/DDBJ databases">
        <authorList>
            <person name="Chiriac C."/>
            <person name="Salcher M."/>
            <person name="Ghai R."/>
            <person name="Kavagutti S V."/>
        </authorList>
    </citation>
    <scope>NUCLEOTIDE SEQUENCE</scope>
</reference>
<evidence type="ECO:0000313" key="2">
    <source>
        <dbReference type="EMBL" id="CAB4152237.1"/>
    </source>
</evidence>
<feature type="region of interest" description="Disordered" evidence="1">
    <location>
        <begin position="99"/>
        <end position="128"/>
    </location>
</feature>
<proteinExistence type="predicted"/>